<dbReference type="Proteomes" id="UP000034723">
    <property type="component" value="Chromosome"/>
</dbReference>
<dbReference type="PRINTS" id="PR01270">
    <property type="entry name" value="HDASUPER"/>
</dbReference>
<dbReference type="GO" id="GO:0040029">
    <property type="term" value="P:epigenetic regulation of gene expression"/>
    <property type="evidence" value="ECO:0007669"/>
    <property type="project" value="TreeGrafter"/>
</dbReference>
<dbReference type="Gene3D" id="3.40.800.20">
    <property type="entry name" value="Histone deacetylase domain"/>
    <property type="match status" value="2"/>
</dbReference>
<dbReference type="InterPro" id="IPR037138">
    <property type="entry name" value="His_deacetylse_dom_sf"/>
</dbReference>
<organism evidence="2 3">
    <name type="scientific">Geoglobus ahangari</name>
    <dbReference type="NCBI Taxonomy" id="113653"/>
    <lineage>
        <taxon>Archaea</taxon>
        <taxon>Methanobacteriati</taxon>
        <taxon>Methanobacteriota</taxon>
        <taxon>Archaeoglobi</taxon>
        <taxon>Archaeoglobales</taxon>
        <taxon>Archaeoglobaceae</taxon>
        <taxon>Geoglobus</taxon>
    </lineage>
</organism>
<feature type="domain" description="Histone deacetylase" evidence="1">
    <location>
        <begin position="29"/>
        <end position="162"/>
    </location>
</feature>
<gene>
    <name evidence="2" type="ORF">GAH_01642</name>
</gene>
<evidence type="ECO:0000313" key="3">
    <source>
        <dbReference type="Proteomes" id="UP000034723"/>
    </source>
</evidence>
<dbReference type="GO" id="GO:0004407">
    <property type="term" value="F:histone deacetylase activity"/>
    <property type="evidence" value="ECO:0007669"/>
    <property type="project" value="TreeGrafter"/>
</dbReference>
<name>A0A0F7DBG9_9EURY</name>
<dbReference type="KEGG" id="gah:GAH_01642"/>
<evidence type="ECO:0000259" key="1">
    <source>
        <dbReference type="Pfam" id="PF00850"/>
    </source>
</evidence>
<dbReference type="EMBL" id="CP011267">
    <property type="protein sequence ID" value="AKG91071.1"/>
    <property type="molecule type" value="Genomic_DNA"/>
</dbReference>
<dbReference type="InParanoid" id="A0A0F7DBG9"/>
<reference evidence="2 3" key="1">
    <citation type="submission" date="2015-04" db="EMBL/GenBank/DDBJ databases">
        <title>The complete genome sequence of the hyperthermophilic, obligate iron-reducing archaeon Geoglobus ahangari strain 234T.</title>
        <authorList>
            <person name="Manzella M.P."/>
            <person name="Holmes D.E."/>
            <person name="Rocheleau J.M."/>
            <person name="Chung A."/>
            <person name="Reguera G."/>
            <person name="Kashefi K."/>
        </authorList>
    </citation>
    <scope>NUCLEOTIDE SEQUENCE [LARGE SCALE GENOMIC DNA]</scope>
    <source>
        <strain evidence="2 3">234</strain>
    </source>
</reference>
<dbReference type="AlphaFoldDB" id="A0A0F7DBG9"/>
<evidence type="ECO:0000313" key="2">
    <source>
        <dbReference type="EMBL" id="AKG91071.1"/>
    </source>
</evidence>
<proteinExistence type="predicted"/>
<dbReference type="PANTHER" id="PTHR10625">
    <property type="entry name" value="HISTONE DEACETYLASE HDAC1-RELATED"/>
    <property type="match status" value="1"/>
</dbReference>
<dbReference type="PATRIC" id="fig|113653.22.peg.1616"/>
<dbReference type="InterPro" id="IPR000286">
    <property type="entry name" value="HDACs"/>
</dbReference>
<protein>
    <recommendedName>
        <fullName evidence="1">Histone deacetylase domain-containing protein</fullName>
    </recommendedName>
</protein>
<accession>A0A0F7DBG9</accession>
<keyword evidence="3" id="KW-1185">Reference proteome</keyword>
<dbReference type="Pfam" id="PF00850">
    <property type="entry name" value="Hist_deacetyl"/>
    <property type="match status" value="2"/>
</dbReference>
<dbReference type="InterPro" id="IPR023801">
    <property type="entry name" value="His_deacetylse_dom"/>
</dbReference>
<feature type="domain" description="Histone deacetylase" evidence="1">
    <location>
        <begin position="171"/>
        <end position="246"/>
    </location>
</feature>
<dbReference type="STRING" id="113653.GAH_01642"/>
<dbReference type="SUPFAM" id="SSF52768">
    <property type="entry name" value="Arginase/deacetylase"/>
    <property type="match status" value="1"/>
</dbReference>
<sequence>MSIEFSMKVVFHPEFYRVYTSDPAAEAGRMEAIVEEIKDYEFVEPEPAGEEDILLVHTPRHLEWVKGMHEVYGIALLAAGGAILAAQISFSEPAFAAIRPPGHHASPDSSWGFCYFNNVAIAVRKLLAEGKIERAVVVDFDLHFGDGTANAFREDERVEYFHMSGRDVNRIAEFLEKAEYDIIAVSAGFDRAKDDWGGLLSREDYVEIGRIIRDYSEERCDGRRFAVLEGGYNHAVLGKNVRAFLNGFE</sequence>
<dbReference type="HOGENOM" id="CLU_007727_8_4_2"/>
<dbReference type="InterPro" id="IPR023696">
    <property type="entry name" value="Ureohydrolase_dom_sf"/>
</dbReference>